<sequence>MTDNRSGGGAIAGRNCTIKINKSTFTHNRVHGFAGGAIYFITADWDPITEAVGEVRFTMGFNKIFKNIYKKDDAVLTVIRSTFENNDTRGVTCFKKYGGTCRKSELQSRGAGGALYVLKSKKFNIKLDVTLNNNSFRHNRGAHITKSNKSEIVIVGNIILKLIDNSITKHPDNLYHYSLTGINPPTYNKSNDYLNTKKSGLLFEQSPNRSPAKATP</sequence>
<organism evidence="1">
    <name type="scientific">hydrothermal vent metagenome</name>
    <dbReference type="NCBI Taxonomy" id="652676"/>
    <lineage>
        <taxon>unclassified sequences</taxon>
        <taxon>metagenomes</taxon>
        <taxon>ecological metagenomes</taxon>
    </lineage>
</organism>
<gene>
    <name evidence="1" type="ORF">MNBD_GAMMA12-2601</name>
</gene>
<proteinExistence type="predicted"/>
<accession>A0A3B0Z856</accession>
<reference evidence="1" key="1">
    <citation type="submission" date="2018-06" db="EMBL/GenBank/DDBJ databases">
        <authorList>
            <person name="Zhirakovskaya E."/>
        </authorList>
    </citation>
    <scope>NUCLEOTIDE SEQUENCE</scope>
</reference>
<dbReference type="AlphaFoldDB" id="A0A3B0Z856"/>
<dbReference type="InterPro" id="IPR011050">
    <property type="entry name" value="Pectin_lyase_fold/virulence"/>
</dbReference>
<evidence type="ECO:0000313" key="1">
    <source>
        <dbReference type="EMBL" id="VAW76866.1"/>
    </source>
</evidence>
<dbReference type="EMBL" id="UOFL01000114">
    <property type="protein sequence ID" value="VAW76866.1"/>
    <property type="molecule type" value="Genomic_DNA"/>
</dbReference>
<name>A0A3B0Z856_9ZZZZ</name>
<dbReference type="SUPFAM" id="SSF51126">
    <property type="entry name" value="Pectin lyase-like"/>
    <property type="match status" value="1"/>
</dbReference>
<protein>
    <recommendedName>
        <fullName evidence="2">Right handed beta helix domain-containing protein</fullName>
    </recommendedName>
</protein>
<evidence type="ECO:0008006" key="2">
    <source>
        <dbReference type="Google" id="ProtNLM"/>
    </source>
</evidence>